<dbReference type="PANTHER" id="PTHR40732:SF1">
    <property type="entry name" value="GTP-DEPENDENT DEPHOSPHO-COA KINASE"/>
    <property type="match status" value="1"/>
</dbReference>
<dbReference type="InterPro" id="IPR007164">
    <property type="entry name" value="GTP-dep_dephospho-CoA_kin"/>
</dbReference>
<dbReference type="Gene3D" id="3.40.50.620">
    <property type="entry name" value="HUPs"/>
    <property type="match status" value="1"/>
</dbReference>
<evidence type="ECO:0000256" key="1">
    <source>
        <dbReference type="ARBA" id="ARBA00022741"/>
    </source>
</evidence>
<gene>
    <name evidence="4" type="ORF">COT75_00875</name>
</gene>
<dbReference type="InterPro" id="IPR014729">
    <property type="entry name" value="Rossmann-like_a/b/a_fold"/>
</dbReference>
<keyword evidence="1" id="KW-0547">Nucleotide-binding</keyword>
<proteinExistence type="inferred from homology"/>
<dbReference type="SUPFAM" id="SSF52374">
    <property type="entry name" value="Nucleotidylyl transferase"/>
    <property type="match status" value="1"/>
</dbReference>
<evidence type="ECO:0000313" key="5">
    <source>
        <dbReference type="Proteomes" id="UP000230093"/>
    </source>
</evidence>
<dbReference type="NCBIfam" id="NF001985">
    <property type="entry name" value="PRK00777.1"/>
    <property type="match status" value="1"/>
</dbReference>
<dbReference type="NCBIfam" id="TIGR00125">
    <property type="entry name" value="cyt_tran_rel"/>
    <property type="match status" value="1"/>
</dbReference>
<keyword evidence="2" id="KW-0342">GTP-binding</keyword>
<comment type="caution">
    <text evidence="4">The sequence shown here is derived from an EMBL/GenBank/DDBJ whole genome shotgun (WGS) entry which is preliminary data.</text>
</comment>
<dbReference type="Pfam" id="PF01467">
    <property type="entry name" value="CTP_transf_like"/>
    <property type="match status" value="1"/>
</dbReference>
<accession>A0A2H0WAJ1</accession>
<name>A0A2H0WAJ1_9BACT</name>
<dbReference type="PANTHER" id="PTHR40732">
    <property type="entry name" value="UPF0218 PROTEIN TK1697"/>
    <property type="match status" value="1"/>
</dbReference>
<dbReference type="Proteomes" id="UP000230093">
    <property type="component" value="Unassembled WGS sequence"/>
</dbReference>
<dbReference type="GO" id="GO:0015937">
    <property type="term" value="P:coenzyme A biosynthetic process"/>
    <property type="evidence" value="ECO:0007669"/>
    <property type="project" value="InterPro"/>
</dbReference>
<dbReference type="InterPro" id="IPR004821">
    <property type="entry name" value="Cyt_trans-like"/>
</dbReference>
<dbReference type="HAMAP" id="MF_00590">
    <property type="entry name" value="Dephospho_CoA_kinase_GTP_dep"/>
    <property type="match status" value="1"/>
</dbReference>
<evidence type="ECO:0000313" key="4">
    <source>
        <dbReference type="EMBL" id="PIS09575.1"/>
    </source>
</evidence>
<evidence type="ECO:0000259" key="3">
    <source>
        <dbReference type="Pfam" id="PF01467"/>
    </source>
</evidence>
<sequence>MKKYRNLVLAGTFDHLHLGHQDFIKKSALETDLIYLGLSIGFNNNHKKNPASIQSFTKRKKNLQKYLQKENLLKKTLIFPLNDCFGPATTSVNLETISATKNTLTGAKLINQTRKKNRLKPLKINLLDLKKDYQRKTISSSRIRLGEINSQGFNYKKNILAKKNLYLPKDSRQYFKKPIGQLLKGCQKNISWASLKALKGLKNTSSHPIITIGDITTQAFLLNNIKTSLNVVDYRCQRKKIEFKLHQKIISQTNFYFKARNEPGTLSNQAISKLSQAIHLNLGNKIGLLEIKGEEDLLVLPAILLSPLKTKIFYGQPHQGLVKVEVNEKTKNMALNLISKFKSF</sequence>
<dbReference type="Pfam" id="PF04019">
    <property type="entry name" value="DUF359"/>
    <property type="match status" value="1"/>
</dbReference>
<organism evidence="4 5">
    <name type="scientific">Candidatus Beckwithbacteria bacterium CG10_big_fil_rev_8_21_14_0_10_34_10</name>
    <dbReference type="NCBI Taxonomy" id="1974495"/>
    <lineage>
        <taxon>Bacteria</taxon>
        <taxon>Candidatus Beckwithiibacteriota</taxon>
    </lineage>
</organism>
<reference evidence="5" key="1">
    <citation type="submission" date="2017-09" db="EMBL/GenBank/DDBJ databases">
        <title>Depth-based differentiation of microbial function through sediment-hosted aquifers and enrichment of novel symbionts in the deep terrestrial subsurface.</title>
        <authorList>
            <person name="Probst A.J."/>
            <person name="Ladd B."/>
            <person name="Jarett J.K."/>
            <person name="Geller-Mcgrath D.E."/>
            <person name="Sieber C.M.K."/>
            <person name="Emerson J.B."/>
            <person name="Anantharaman K."/>
            <person name="Thomas B.C."/>
            <person name="Malmstrom R."/>
            <person name="Stieglmeier M."/>
            <person name="Klingl A."/>
            <person name="Woyke T."/>
            <person name="Ryan C.M."/>
            <person name="Banfield J.F."/>
        </authorList>
    </citation>
    <scope>NUCLEOTIDE SEQUENCE [LARGE SCALE GENOMIC DNA]</scope>
</reference>
<dbReference type="EMBL" id="PEZT01000002">
    <property type="protein sequence ID" value="PIS09575.1"/>
    <property type="molecule type" value="Genomic_DNA"/>
</dbReference>
<dbReference type="GO" id="GO:0016301">
    <property type="term" value="F:kinase activity"/>
    <property type="evidence" value="ECO:0007669"/>
    <property type="project" value="InterPro"/>
</dbReference>
<evidence type="ECO:0000256" key="2">
    <source>
        <dbReference type="ARBA" id="ARBA00023134"/>
    </source>
</evidence>
<protein>
    <recommendedName>
        <fullName evidence="3">Cytidyltransferase-like domain-containing protein</fullName>
    </recommendedName>
</protein>
<dbReference type="GO" id="GO:0005525">
    <property type="term" value="F:GTP binding"/>
    <property type="evidence" value="ECO:0007669"/>
    <property type="project" value="UniProtKB-KW"/>
</dbReference>
<dbReference type="AlphaFoldDB" id="A0A2H0WAJ1"/>
<feature type="domain" description="Cytidyltransferase-like" evidence="3">
    <location>
        <begin position="9"/>
        <end position="144"/>
    </location>
</feature>